<dbReference type="CDD" id="cd00609">
    <property type="entry name" value="AAT_like"/>
    <property type="match status" value="1"/>
</dbReference>
<dbReference type="InterPro" id="IPR015421">
    <property type="entry name" value="PyrdxlP-dep_Trfase_major"/>
</dbReference>
<accession>C6XB13</accession>
<comment type="similarity">
    <text evidence="1">In the C-terminal section; belongs to the class-I pyridoxal-phosphate-dependent aminotransferase family.</text>
</comment>
<dbReference type="SUPFAM" id="SSF53383">
    <property type="entry name" value="PLP-dependent transferases"/>
    <property type="match status" value="1"/>
</dbReference>
<dbReference type="CDD" id="cd07377">
    <property type="entry name" value="WHTH_GntR"/>
    <property type="match status" value="1"/>
</dbReference>
<evidence type="ECO:0000256" key="2">
    <source>
        <dbReference type="ARBA" id="ARBA00022898"/>
    </source>
</evidence>
<dbReference type="GO" id="GO:0003700">
    <property type="term" value="F:DNA-binding transcription factor activity"/>
    <property type="evidence" value="ECO:0007669"/>
    <property type="project" value="InterPro"/>
</dbReference>
<keyword evidence="2" id="KW-0663">Pyridoxal phosphate</keyword>
<dbReference type="InterPro" id="IPR036390">
    <property type="entry name" value="WH_DNA-bd_sf"/>
</dbReference>
<dbReference type="HOGENOM" id="CLU_017584_0_1_4"/>
<organism evidence="7 8">
    <name type="scientific">Methylovorus glucosotrophus (strain SIP3-4)</name>
    <dbReference type="NCBI Taxonomy" id="582744"/>
    <lineage>
        <taxon>Bacteria</taxon>
        <taxon>Pseudomonadati</taxon>
        <taxon>Pseudomonadota</taxon>
        <taxon>Betaproteobacteria</taxon>
        <taxon>Nitrosomonadales</taxon>
        <taxon>Methylophilaceae</taxon>
        <taxon>Methylovorus</taxon>
    </lineage>
</organism>
<evidence type="ECO:0000256" key="5">
    <source>
        <dbReference type="ARBA" id="ARBA00023163"/>
    </source>
</evidence>
<dbReference type="EMBL" id="CP001674">
    <property type="protein sequence ID" value="ACT51783.1"/>
    <property type="molecule type" value="Genomic_DNA"/>
</dbReference>
<evidence type="ECO:0000256" key="3">
    <source>
        <dbReference type="ARBA" id="ARBA00023015"/>
    </source>
</evidence>
<dbReference type="SMART" id="SM00345">
    <property type="entry name" value="HTH_GNTR"/>
    <property type="match status" value="1"/>
</dbReference>
<protein>
    <submittedName>
        <fullName evidence="7">Transcriptional regulator, GntR family</fullName>
    </submittedName>
</protein>
<evidence type="ECO:0000256" key="4">
    <source>
        <dbReference type="ARBA" id="ARBA00023125"/>
    </source>
</evidence>
<dbReference type="InterPro" id="IPR000524">
    <property type="entry name" value="Tscrpt_reg_HTH_GntR"/>
</dbReference>
<keyword evidence="5" id="KW-0804">Transcription</keyword>
<dbReference type="eggNOG" id="COG1167">
    <property type="taxonomic scope" value="Bacteria"/>
</dbReference>
<reference evidence="8" key="1">
    <citation type="submission" date="2009-07" db="EMBL/GenBank/DDBJ databases">
        <title>Complete sequence of chromosome of Methylovorus sp. SIP3-4.</title>
        <authorList>
            <person name="Lucas S."/>
            <person name="Copeland A."/>
            <person name="Lapidus A."/>
            <person name="Glavina del Rio T."/>
            <person name="Tice H."/>
            <person name="Bruce D."/>
            <person name="Goodwin L."/>
            <person name="Pitluck S."/>
            <person name="Clum A."/>
            <person name="Larimer F."/>
            <person name="Land M."/>
            <person name="Hauser L."/>
            <person name="Kyrpides N."/>
            <person name="Mikhailova N."/>
            <person name="Kayluzhnaya M."/>
            <person name="Chistoserdova L."/>
        </authorList>
    </citation>
    <scope>NUCLEOTIDE SEQUENCE [LARGE SCALE GENOMIC DNA]</scope>
    <source>
        <strain evidence="8">SIP3-4</strain>
    </source>
</reference>
<keyword evidence="3" id="KW-0805">Transcription regulation</keyword>
<dbReference type="PROSITE" id="PS50949">
    <property type="entry name" value="HTH_GNTR"/>
    <property type="match status" value="1"/>
</dbReference>
<sequence>MRRTWNLNIDFRPFEPGTALYLQIAEQIIEKIRQGRLPPRTVMPGSRELAAMLNVNRKTIVLSYDELIAQGWLTTQHRRGTFVSEALPYPAKTQLLEVPEQDLAFSSHGQAMTTLPTQKYMLLLSEGLPDKRVIPYDKYIRASKRAMAKVARTATMDTPDYKGQPIFREAVASLLHEECGFNVGIEHLCLTRGLQQSIYISARALISPGDYVIFERWCPSEALSVFESLGARILFADMDGAGVRDDDVEMLCRHHPVKAIFVTHQVQYPTTVSLPVSRRKRLLRLAEELNFHILAADYSQQLYFNRPAMAPVATGNMRKRIIYIGALPSILPADRQVGYIANTPQFIDKCARQRQLMGQVDDPVSQSAITELIQTGEFHRTARRASRIYNLRRLNTANLLAEQLDDLVSFHMPEAGLFFWLTLKTPVPVQELIDKAEQAGIQLIQHIHYAGDSGRVPGLLLGYSHLDDFQMKELIQKIKQILVPFGE</sequence>
<evidence type="ECO:0000313" key="7">
    <source>
        <dbReference type="EMBL" id="ACT51783.1"/>
    </source>
</evidence>
<evidence type="ECO:0000313" key="8">
    <source>
        <dbReference type="Proteomes" id="UP000002743"/>
    </source>
</evidence>
<dbReference type="Gene3D" id="3.40.640.10">
    <property type="entry name" value="Type I PLP-dependent aspartate aminotransferase-like (Major domain)"/>
    <property type="match status" value="1"/>
</dbReference>
<dbReference type="InterPro" id="IPR051446">
    <property type="entry name" value="HTH_trans_reg/aminotransferase"/>
</dbReference>
<feature type="domain" description="HTH gntR-type" evidence="6">
    <location>
        <begin position="18"/>
        <end position="86"/>
    </location>
</feature>
<evidence type="ECO:0000259" key="6">
    <source>
        <dbReference type="PROSITE" id="PS50949"/>
    </source>
</evidence>
<dbReference type="PANTHER" id="PTHR46577">
    <property type="entry name" value="HTH-TYPE TRANSCRIPTIONAL REGULATORY PROTEIN GABR"/>
    <property type="match status" value="1"/>
</dbReference>
<dbReference type="KEGG" id="mei:Msip34_2546"/>
<dbReference type="InterPro" id="IPR015424">
    <property type="entry name" value="PyrdxlP-dep_Trfase"/>
</dbReference>
<keyword evidence="4" id="KW-0238">DNA-binding</keyword>
<dbReference type="Pfam" id="PF00392">
    <property type="entry name" value="GntR"/>
    <property type="match status" value="1"/>
</dbReference>
<dbReference type="InterPro" id="IPR004839">
    <property type="entry name" value="Aminotransferase_I/II_large"/>
</dbReference>
<proteinExistence type="inferred from homology"/>
<dbReference type="SUPFAM" id="SSF46785">
    <property type="entry name" value="Winged helix' DNA-binding domain"/>
    <property type="match status" value="1"/>
</dbReference>
<dbReference type="Proteomes" id="UP000002743">
    <property type="component" value="Chromosome"/>
</dbReference>
<dbReference type="PANTHER" id="PTHR46577:SF1">
    <property type="entry name" value="HTH-TYPE TRANSCRIPTIONAL REGULATORY PROTEIN GABR"/>
    <property type="match status" value="1"/>
</dbReference>
<dbReference type="STRING" id="582744.Msip34_2546"/>
<dbReference type="GO" id="GO:0003677">
    <property type="term" value="F:DNA binding"/>
    <property type="evidence" value="ECO:0007669"/>
    <property type="project" value="UniProtKB-KW"/>
</dbReference>
<gene>
    <name evidence="7" type="ordered locus">Msip34_2546</name>
</gene>
<evidence type="ECO:0000256" key="1">
    <source>
        <dbReference type="ARBA" id="ARBA00005384"/>
    </source>
</evidence>
<dbReference type="InterPro" id="IPR036388">
    <property type="entry name" value="WH-like_DNA-bd_sf"/>
</dbReference>
<dbReference type="Pfam" id="PF00155">
    <property type="entry name" value="Aminotran_1_2"/>
    <property type="match status" value="1"/>
</dbReference>
<name>C6XB13_METGS</name>
<keyword evidence="8" id="KW-1185">Reference proteome</keyword>
<dbReference type="AlphaFoldDB" id="C6XB13"/>
<dbReference type="GO" id="GO:0030170">
    <property type="term" value="F:pyridoxal phosphate binding"/>
    <property type="evidence" value="ECO:0007669"/>
    <property type="project" value="InterPro"/>
</dbReference>
<dbReference type="Gene3D" id="1.10.10.10">
    <property type="entry name" value="Winged helix-like DNA-binding domain superfamily/Winged helix DNA-binding domain"/>
    <property type="match status" value="1"/>
</dbReference>
<reference evidence="7 8" key="2">
    <citation type="journal article" date="2011" name="J. Bacteriol.">
        <title>Genomes of three methylotrophs from a single niche uncover genetic and metabolic divergence of Methylophilaceae.</title>
        <authorList>
            <person name="Lapidus A."/>
            <person name="Clum A."/>
            <person name="Labutti K."/>
            <person name="Kaluzhnaya M.G."/>
            <person name="Lim S."/>
            <person name="Beck D.A."/>
            <person name="Glavina Del Rio T."/>
            <person name="Nolan M."/>
            <person name="Mavromatis K."/>
            <person name="Huntemann M."/>
            <person name="Lucas S."/>
            <person name="Lidstrom M.E."/>
            <person name="Ivanova N."/>
            <person name="Chistoserdova L."/>
        </authorList>
    </citation>
    <scope>NUCLEOTIDE SEQUENCE [LARGE SCALE GENOMIC DNA]</scope>
    <source>
        <strain evidence="7 8">SIP3-4</strain>
    </source>
</reference>